<evidence type="ECO:0000313" key="4">
    <source>
        <dbReference type="Proteomes" id="UP000256661"/>
    </source>
</evidence>
<protein>
    <recommendedName>
        <fullName evidence="2">MobA/VirD2-like nuclease domain-containing protein</fullName>
    </recommendedName>
</protein>
<feature type="domain" description="MobA/VirD2-like nuclease" evidence="2">
    <location>
        <begin position="74"/>
        <end position="168"/>
    </location>
</feature>
<dbReference type="Proteomes" id="UP000256661">
    <property type="component" value="Unassembled WGS sequence"/>
</dbReference>
<gene>
    <name evidence="3" type="ORF">DFJ69_6025</name>
</gene>
<dbReference type="AlphaFoldDB" id="A0A3D9SWZ7"/>
<feature type="compositionally biased region" description="Low complexity" evidence="1">
    <location>
        <begin position="523"/>
        <end position="534"/>
    </location>
</feature>
<evidence type="ECO:0000256" key="1">
    <source>
        <dbReference type="SAM" id="MobiDB-lite"/>
    </source>
</evidence>
<feature type="region of interest" description="Disordered" evidence="1">
    <location>
        <begin position="518"/>
        <end position="608"/>
    </location>
</feature>
<organism evidence="3 4">
    <name type="scientific">Thermomonospora umbrina</name>
    <dbReference type="NCBI Taxonomy" id="111806"/>
    <lineage>
        <taxon>Bacteria</taxon>
        <taxon>Bacillati</taxon>
        <taxon>Actinomycetota</taxon>
        <taxon>Actinomycetes</taxon>
        <taxon>Streptosporangiales</taxon>
        <taxon>Thermomonosporaceae</taxon>
        <taxon>Thermomonospora</taxon>
    </lineage>
</organism>
<reference evidence="3 4" key="1">
    <citation type="submission" date="2018-08" db="EMBL/GenBank/DDBJ databases">
        <title>Sequencing the genomes of 1000 actinobacteria strains.</title>
        <authorList>
            <person name="Klenk H.-P."/>
        </authorList>
    </citation>
    <scope>NUCLEOTIDE SEQUENCE [LARGE SCALE GENOMIC DNA]</scope>
    <source>
        <strain evidence="3 4">DSM 43927</strain>
    </source>
</reference>
<name>A0A3D9SWZ7_9ACTN</name>
<sequence length="608" mass="66119">MIIRELERGSDIAGLLYYLYGPGRANEHTDPHLIAGFRHPTDLEPPLTAEGDRNFRYLIGLLAQPADALGAGTNPQPVFHVVIRLAPDDPSLTDDQWADIAHRIMDSTGLAPYGQEEEAVRWIAVRHADDHIHLMATLARQDGRGLDVNNLRYRMQAVRRDLELRHRLHPGAPGDRSAARSPTRAEVEKAARMGWEETARQTLARRVAVAAAAAGTLEAFFARLRGAGTLVRTRNDDSGQPIGYAVALPENTDRTGDPVWYGGRCFAAGTTLPKLRRRWNAIDDPQRIVGPPLPEPRRSVVTAVLRAQVRAAARLSSDESDFTERMREAGLVIRTWTRLGTTDGTSGYVVGLPGHLELQGRQVLIAGTQLAEDLSLPRLRAFWADKPTTQAPPPATPASDQAAWTAVLTTASDAVALLTEHTGDDHWIADAVHAAADLLRTLAEVCHEPALHEAADDFERAATEPYGRVPPPTRVGSGLRAAARMLAWAGPAISAPEQLWLLADELASLSRTIAELRTRQRRPAQASAAQQTSSRLRELVASASGATYRNASAKPATSVGADDFPTLSPSHVSRPAGRRRAAGDTGHNAHEPHRTRPPHNRQPRPPGR</sequence>
<dbReference type="EMBL" id="QTTT01000001">
    <property type="protein sequence ID" value="REF00483.1"/>
    <property type="molecule type" value="Genomic_DNA"/>
</dbReference>
<dbReference type="Pfam" id="PF03432">
    <property type="entry name" value="Relaxase"/>
    <property type="match status" value="1"/>
</dbReference>
<evidence type="ECO:0000259" key="2">
    <source>
        <dbReference type="Pfam" id="PF03432"/>
    </source>
</evidence>
<comment type="caution">
    <text evidence="3">The sequence shown here is derived from an EMBL/GenBank/DDBJ whole genome shotgun (WGS) entry which is preliminary data.</text>
</comment>
<feature type="compositionally biased region" description="Basic residues" evidence="1">
    <location>
        <begin position="595"/>
        <end position="608"/>
    </location>
</feature>
<dbReference type="OrthoDB" id="4382201at2"/>
<dbReference type="InterPro" id="IPR005094">
    <property type="entry name" value="Endonuclease_MobA/VirD2"/>
</dbReference>
<evidence type="ECO:0000313" key="3">
    <source>
        <dbReference type="EMBL" id="REF00483.1"/>
    </source>
</evidence>
<proteinExistence type="predicted"/>
<keyword evidence="4" id="KW-1185">Reference proteome</keyword>
<accession>A0A3D9SWZ7</accession>